<protein>
    <submittedName>
        <fullName evidence="1">Uncharacterized protein</fullName>
    </submittedName>
</protein>
<dbReference type="Proteomes" id="UP000000915">
    <property type="component" value="Segment"/>
</dbReference>
<reference evidence="1 2" key="1">
    <citation type="journal article" date="2005" name="PLoS Biol.">
        <title>Three Prochlorococcus cyanophage genomes: signature features and ecological interpretations.</title>
        <authorList>
            <person name="Sullivan M.B."/>
            <person name="Coleman M.L."/>
            <person name="Weigele P."/>
            <person name="Rohwer F."/>
            <person name="Chisholm S.W."/>
        </authorList>
    </citation>
    <scope>NUCLEOTIDE SEQUENCE</scope>
</reference>
<dbReference type="KEGG" id="vg:10021843"/>
<accession>E2PTZ9</accession>
<dbReference type="GeneID" id="10021843"/>
<reference evidence="1 2" key="2">
    <citation type="journal article" date="2010" name="Environ. Microbiol.">
        <title>Genomic analysis of oceanic cyanobacterial myoviruses compared with T4-like myoviruses from diverse hosts and environments.</title>
        <authorList>
            <person name="Sullivan M.B."/>
            <person name="Huang K.H."/>
            <person name="Ignacio-Espinoza J.C."/>
            <person name="Berlin A.M."/>
            <person name="Kelly L."/>
            <person name="Weigele P.R."/>
            <person name="DeFrancesco A.S."/>
            <person name="Kern S.E."/>
            <person name="Thompson L.R."/>
            <person name="Young S."/>
            <person name="Yandava C."/>
            <person name="Fu R."/>
            <person name="Krastins B."/>
            <person name="Chase M."/>
            <person name="Sarracino D."/>
            <person name="Osburne M.S."/>
            <person name="Henn M.R."/>
            <person name="Chisholm S.W."/>
        </authorList>
    </citation>
    <scope>NUCLEOTIDE SEQUENCE [LARGE SCALE GENOMIC DNA]</scope>
</reference>
<evidence type="ECO:0000313" key="2">
    <source>
        <dbReference type="Proteomes" id="UP000000915"/>
    </source>
</evidence>
<name>E2PTZ9_BPPRS</name>
<evidence type="ECO:0000313" key="1">
    <source>
        <dbReference type="EMBL" id="ADK66295.1"/>
    </source>
</evidence>
<organism evidence="1 2">
    <name type="scientific">Prochlorococcus phage P-SSM4</name>
    <dbReference type="NCBI Taxonomy" id="268747"/>
    <lineage>
        <taxon>Viruses</taxon>
        <taxon>Duplodnaviria</taxon>
        <taxon>Heunggongvirae</taxon>
        <taxon>Uroviricota</taxon>
        <taxon>Caudoviricetes</taxon>
        <taxon>Pantevenvirales</taxon>
        <taxon>Kyanoviridae</taxon>
        <taxon>Ronodorvirus</taxon>
        <taxon>Ronodorvirus ssm4</taxon>
    </lineage>
</organism>
<proteinExistence type="predicted"/>
<gene>
    <name evidence="1" type="ORF">PSSM4_077.1</name>
</gene>
<sequence length="37" mass="4307">MVVKVDKSEEFVKSGKVLISEYPAKKEKDVKPLSKWR</sequence>
<organismHost>
    <name type="scientific">Prochlorococcus</name>
    <dbReference type="NCBI Taxonomy" id="1218"/>
</organismHost>
<dbReference type="EMBL" id="AY940168">
    <property type="protein sequence ID" value="ADK66295.1"/>
    <property type="molecule type" value="Genomic_DNA"/>
</dbReference>
<keyword evidence="2" id="KW-1185">Reference proteome</keyword>
<dbReference type="RefSeq" id="YP_004030773.1">
    <property type="nucleotide sequence ID" value="NC_006884.2"/>
</dbReference>